<dbReference type="AlphaFoldDB" id="A0AAD9NDS7"/>
<proteinExistence type="predicted"/>
<keyword evidence="3" id="KW-1185">Reference proteome</keyword>
<gene>
    <name evidence="2" type="ORF">NP493_1458g00018</name>
</gene>
<evidence type="ECO:0000256" key="1">
    <source>
        <dbReference type="SAM" id="MobiDB-lite"/>
    </source>
</evidence>
<dbReference type="EMBL" id="JAODUO010001457">
    <property type="protein sequence ID" value="KAK2163509.1"/>
    <property type="molecule type" value="Genomic_DNA"/>
</dbReference>
<feature type="compositionally biased region" description="Acidic residues" evidence="1">
    <location>
        <begin position="94"/>
        <end position="118"/>
    </location>
</feature>
<comment type="caution">
    <text evidence="2">The sequence shown here is derived from an EMBL/GenBank/DDBJ whole genome shotgun (WGS) entry which is preliminary data.</text>
</comment>
<dbReference type="Proteomes" id="UP001209878">
    <property type="component" value="Unassembled WGS sequence"/>
</dbReference>
<feature type="region of interest" description="Disordered" evidence="1">
    <location>
        <begin position="65"/>
        <end position="125"/>
    </location>
</feature>
<sequence length="125" mass="14237">MVTDKKNASFCEYKVQEATSTEPTSNTGFPYPQRTIEEALGEVPLYSGRNVLVFDPNMRQNLLTQLRVKRTQKRTRKRNEEADAEMGTEKGPEEDTEEDTDEDAGVDAEDGAEEDTEDDTKWNQK</sequence>
<name>A0AAD9NDS7_RIDPI</name>
<feature type="compositionally biased region" description="Basic residues" evidence="1">
    <location>
        <begin position="67"/>
        <end position="77"/>
    </location>
</feature>
<accession>A0AAD9NDS7</accession>
<protein>
    <submittedName>
        <fullName evidence="2">Uncharacterized protein</fullName>
    </submittedName>
</protein>
<evidence type="ECO:0000313" key="3">
    <source>
        <dbReference type="Proteomes" id="UP001209878"/>
    </source>
</evidence>
<organism evidence="2 3">
    <name type="scientific">Ridgeia piscesae</name>
    <name type="common">Tubeworm</name>
    <dbReference type="NCBI Taxonomy" id="27915"/>
    <lineage>
        <taxon>Eukaryota</taxon>
        <taxon>Metazoa</taxon>
        <taxon>Spiralia</taxon>
        <taxon>Lophotrochozoa</taxon>
        <taxon>Annelida</taxon>
        <taxon>Polychaeta</taxon>
        <taxon>Sedentaria</taxon>
        <taxon>Canalipalpata</taxon>
        <taxon>Sabellida</taxon>
        <taxon>Siboglinidae</taxon>
        <taxon>Ridgeia</taxon>
    </lineage>
</organism>
<evidence type="ECO:0000313" key="2">
    <source>
        <dbReference type="EMBL" id="KAK2163509.1"/>
    </source>
</evidence>
<reference evidence="2" key="1">
    <citation type="journal article" date="2023" name="Mol. Biol. Evol.">
        <title>Third-Generation Sequencing Reveals the Adaptive Role of the Epigenome in Three Deep-Sea Polychaetes.</title>
        <authorList>
            <person name="Perez M."/>
            <person name="Aroh O."/>
            <person name="Sun Y."/>
            <person name="Lan Y."/>
            <person name="Juniper S.K."/>
            <person name="Young C.R."/>
            <person name="Angers B."/>
            <person name="Qian P.Y."/>
        </authorList>
    </citation>
    <scope>NUCLEOTIDE SEQUENCE</scope>
    <source>
        <strain evidence="2">R07B-5</strain>
    </source>
</reference>